<accession>E0RVC0</accession>
<reference evidence="3 4" key="1">
    <citation type="journal article" date="2010" name="PLoS ONE">
        <title>The glycobiome of the rumen bacterium Butyrivibrio proteoclasticus B316(T) highlights adaptation to a polysaccharide-rich environment.</title>
        <authorList>
            <person name="Kelly W.J."/>
            <person name="Leahy S.C."/>
            <person name="Altermann E."/>
            <person name="Yeoman C.J."/>
            <person name="Dunne J.C."/>
            <person name="Kong Z."/>
            <person name="Pacheco D.M."/>
            <person name="Li D."/>
            <person name="Noel S.J."/>
            <person name="Moon C.D."/>
            <person name="Cookson A.L."/>
            <person name="Attwood G.T."/>
        </authorList>
    </citation>
    <scope>NUCLEOTIDE SEQUENCE [LARGE SCALE GENOMIC DNA]</scope>
    <source>
        <strain evidence="4">ATCC 51982 / DSM 14932 / B316</strain>
    </source>
</reference>
<feature type="transmembrane region" description="Helical" evidence="1">
    <location>
        <begin position="9"/>
        <end position="27"/>
    </location>
</feature>
<dbReference type="KEGG" id="bpb:bpr_I1803"/>
<name>E0RVC0_BUTPB</name>
<evidence type="ECO:0000313" key="4">
    <source>
        <dbReference type="Proteomes" id="UP000001299"/>
    </source>
</evidence>
<dbReference type="Pfam" id="PF10646">
    <property type="entry name" value="Germane"/>
    <property type="match status" value="2"/>
</dbReference>
<feature type="domain" description="GerMN" evidence="2">
    <location>
        <begin position="70"/>
        <end position="155"/>
    </location>
</feature>
<dbReference type="InterPro" id="IPR019606">
    <property type="entry name" value="GerMN"/>
</dbReference>
<proteinExistence type="predicted"/>
<keyword evidence="1" id="KW-0812">Transmembrane</keyword>
<keyword evidence="1" id="KW-0472">Membrane</keyword>
<dbReference type="AlphaFoldDB" id="E0RVC0"/>
<evidence type="ECO:0000259" key="2">
    <source>
        <dbReference type="SMART" id="SM00909"/>
    </source>
</evidence>
<organism evidence="3 4">
    <name type="scientific">Butyrivibrio proteoclasticus (strain ATCC 51982 / DSM 14932 / B316)</name>
    <name type="common">Clostridium proteoclasticum</name>
    <dbReference type="NCBI Taxonomy" id="515622"/>
    <lineage>
        <taxon>Bacteria</taxon>
        <taxon>Bacillati</taxon>
        <taxon>Bacillota</taxon>
        <taxon>Clostridia</taxon>
        <taxon>Lachnospirales</taxon>
        <taxon>Lachnospiraceae</taxon>
        <taxon>Butyrivibrio</taxon>
    </lineage>
</organism>
<dbReference type="SMART" id="SM00909">
    <property type="entry name" value="Germane"/>
    <property type="match status" value="2"/>
</dbReference>
<dbReference type="eggNOG" id="COG5401">
    <property type="taxonomic scope" value="Bacteria"/>
</dbReference>
<keyword evidence="4" id="KW-1185">Reference proteome</keyword>
<dbReference type="EMBL" id="CP001810">
    <property type="protein sequence ID" value="ADL34539.1"/>
    <property type="molecule type" value="Genomic_DNA"/>
</dbReference>
<evidence type="ECO:0000313" key="3">
    <source>
        <dbReference type="EMBL" id="ADL34539.1"/>
    </source>
</evidence>
<dbReference type="PROSITE" id="PS51257">
    <property type="entry name" value="PROKAR_LIPOPROTEIN"/>
    <property type="match status" value="1"/>
</dbReference>
<gene>
    <name evidence="3" type="ordered locus">bpr_I1803</name>
</gene>
<dbReference type="STRING" id="515622.bpr_I1803"/>
<sequence length="315" mass="35062">MKKGKNANFIKSVSIMLGIVMLVPMLGGCSRKKPESEQLIQVYYVNSSETGVISQDYELTADINDTNAAIKELVEVLGQMPDRMQYEAPMSGDIHLIGYSLNDRLLTMNFSPNYNNLGRTLEVLDRAAIVRTFTQLDDIDYVSFQIEGTPITDHYGNVIGNMSADTFIYNAGNEINTYEKVELKLYFASEDGKKLIPVYRSVVYNSNIAMEKLAVEQVISGPNTDIAYPTVSKNTKVRSISSKDGVCYIDFDSEFLTQMGSVSAETAIYSIVNTVTELPNINKVAFSVNGESAFTFMDYLISGSYERNLDIVETQ</sequence>
<keyword evidence="1" id="KW-1133">Transmembrane helix</keyword>
<dbReference type="Proteomes" id="UP000001299">
    <property type="component" value="Chromosome 1"/>
</dbReference>
<protein>
    <recommendedName>
        <fullName evidence="2">GerMN domain-containing protein</fullName>
    </recommendedName>
</protein>
<evidence type="ECO:0000256" key="1">
    <source>
        <dbReference type="SAM" id="Phobius"/>
    </source>
</evidence>
<feature type="domain" description="GerMN" evidence="2">
    <location>
        <begin position="211"/>
        <end position="297"/>
    </location>
</feature>
<dbReference type="HOGENOM" id="CLU_073005_0_0_9"/>